<evidence type="ECO:0000313" key="2">
    <source>
        <dbReference type="Proteomes" id="UP000829447"/>
    </source>
</evidence>
<comment type="caution">
    <text evidence="1">The sequence shown here is derived from an EMBL/GenBank/DDBJ whole genome shotgun (WGS) entry which is preliminary data.</text>
</comment>
<reference evidence="1 2" key="1">
    <citation type="journal article" date="2022" name="bioRxiv">
        <title>An ancient truncated duplication of the anti-Mullerian hormone receptor type 2 gene is a potential conserved master sex determinant in the Pangasiidae catfish family.</title>
        <authorList>
            <person name="Wen M."/>
            <person name="Pan Q."/>
            <person name="Jouanno E."/>
            <person name="Montfort J."/>
            <person name="Zahm M."/>
            <person name="Cabau C."/>
            <person name="Klopp C."/>
            <person name="Iampietro C."/>
            <person name="Roques C."/>
            <person name="Bouchez O."/>
            <person name="Castinel A."/>
            <person name="Donnadieu C."/>
            <person name="Parrinello H."/>
            <person name="Poncet C."/>
            <person name="Belmonte E."/>
            <person name="Gautier V."/>
            <person name="Avarre J.-C."/>
            <person name="Dugue R."/>
            <person name="Gustiano R."/>
            <person name="Ha T.T.T."/>
            <person name="Campet M."/>
            <person name="Sriphairoj K."/>
            <person name="Ribolli J."/>
            <person name="de Almeida F.L."/>
            <person name="Desvignes T."/>
            <person name="Postlethwait J.H."/>
            <person name="Bucao C.F."/>
            <person name="Robinson-Rechavi M."/>
            <person name="Bobe J."/>
            <person name="Herpin A."/>
            <person name="Guiguen Y."/>
        </authorList>
    </citation>
    <scope>NUCLEOTIDE SEQUENCE [LARGE SCALE GENOMIC DNA]</scope>
    <source>
        <strain evidence="1">YG-Dec2019</strain>
    </source>
</reference>
<proteinExistence type="predicted"/>
<dbReference type="Proteomes" id="UP000829447">
    <property type="component" value="Linkage Group LG14"/>
</dbReference>
<dbReference type="EMBL" id="CM040467">
    <property type="protein sequence ID" value="MCI4385604.1"/>
    <property type="molecule type" value="Genomic_DNA"/>
</dbReference>
<evidence type="ECO:0000313" key="1">
    <source>
        <dbReference type="EMBL" id="MCI4385604.1"/>
    </source>
</evidence>
<accession>A0ACC5X2U5</accession>
<organism evidence="1 2">
    <name type="scientific">Pangasianodon gigas</name>
    <name type="common">Mekong giant catfish</name>
    <name type="synonym">Pangasius gigas</name>
    <dbReference type="NCBI Taxonomy" id="30993"/>
    <lineage>
        <taxon>Eukaryota</taxon>
        <taxon>Metazoa</taxon>
        <taxon>Chordata</taxon>
        <taxon>Craniata</taxon>
        <taxon>Vertebrata</taxon>
        <taxon>Euteleostomi</taxon>
        <taxon>Actinopterygii</taxon>
        <taxon>Neopterygii</taxon>
        <taxon>Teleostei</taxon>
        <taxon>Ostariophysi</taxon>
        <taxon>Siluriformes</taxon>
        <taxon>Pangasiidae</taxon>
        <taxon>Pangasianodon</taxon>
    </lineage>
</organism>
<protein>
    <submittedName>
        <fullName evidence="1">Uncharacterized protein</fullName>
    </submittedName>
</protein>
<sequence length="343" mass="37906">MEFSVCIRWRARFSVLLLHTFTWGWTGHARALDPAPRIDGRQHSEVTVQENTTHSFNCQSEGWSPQAPPLLTWYLNGERQSEVSGSRGPGRLVMTSPNDKGTMKYSAERNSTFTLRPRKWDRELVCAASNPHGGESYNATVVLNVQFQPEILRVNAHYSETADPGISLVLFALVRSNPPATITWVDQSGQLVANTTDFLILDSRSYPWLANHSLQVMLSSLSGNVSLSANNSLGSAHTNLTLTEFLQSRVEVPVLGIVTGGVAGFVTLLILTLMVLCLLHKDKTKVIEEPVAIPMTQECNRSDKVQVNGVYLPRENMSLPSNVPLNEHSALCKGKPTLNQICE</sequence>
<name>A0ACC5X2U5_PANGG</name>
<keyword evidence="2" id="KW-1185">Reference proteome</keyword>
<gene>
    <name evidence="1" type="ORF">PGIGA_G00052460</name>
</gene>